<dbReference type="Gene3D" id="1.10.10.60">
    <property type="entry name" value="Homeodomain-like"/>
    <property type="match status" value="1"/>
</dbReference>
<dbReference type="AlphaFoldDB" id="A0A444DSM7"/>
<dbReference type="Pfam" id="PF13837">
    <property type="entry name" value="Myb_DNA-bind_4"/>
    <property type="match status" value="1"/>
</dbReference>
<feature type="region of interest" description="Disordered" evidence="1">
    <location>
        <begin position="35"/>
        <end position="84"/>
    </location>
</feature>
<proteinExistence type="predicted"/>
<accession>A0A444DSM7</accession>
<evidence type="ECO:0000313" key="2">
    <source>
        <dbReference type="EMBL" id="RRT76866.1"/>
    </source>
</evidence>
<comment type="caution">
    <text evidence="2">The sequence shown here is derived from an EMBL/GenBank/DDBJ whole genome shotgun (WGS) entry which is preliminary data.</text>
</comment>
<dbReference type="Proteomes" id="UP000287651">
    <property type="component" value="Unassembled WGS sequence"/>
</dbReference>
<gene>
    <name evidence="2" type="ORF">B296_00007744</name>
</gene>
<feature type="compositionally biased region" description="Basic and acidic residues" evidence="1">
    <location>
        <begin position="38"/>
        <end position="53"/>
    </location>
</feature>
<dbReference type="PANTHER" id="PTHR46327">
    <property type="entry name" value="F16F4.11 PROTEIN-RELATED"/>
    <property type="match status" value="1"/>
</dbReference>
<reference evidence="2 3" key="1">
    <citation type="journal article" date="2014" name="Agronomy (Basel)">
        <title>A Draft Genome Sequence for Ensete ventricosum, the Drought-Tolerant Tree Against Hunger.</title>
        <authorList>
            <person name="Harrison J."/>
            <person name="Moore K.A."/>
            <person name="Paszkiewicz K."/>
            <person name="Jones T."/>
            <person name="Grant M."/>
            <person name="Ambacheew D."/>
            <person name="Muzemil S."/>
            <person name="Studholme D.J."/>
        </authorList>
    </citation>
    <scope>NUCLEOTIDE SEQUENCE [LARGE SCALE GENOMIC DNA]</scope>
</reference>
<feature type="compositionally biased region" description="Basic and acidic residues" evidence="1">
    <location>
        <begin position="235"/>
        <end position="248"/>
    </location>
</feature>
<evidence type="ECO:0000256" key="1">
    <source>
        <dbReference type="SAM" id="MobiDB-lite"/>
    </source>
</evidence>
<name>A0A444DSM7_ENSVE</name>
<sequence>MPGVSYGVLGLQGHMHSHQGSMIHPSMHDAFPTSGQEFNHRPFMDYNKGERGKTSVSNEDEPSLNGDGVDGQNEAGKGKNGSPWHRMKWTDAMVKLLITAVSYTGEDVASECGGRMKHVMLQRKGKWKAISKVMAERGCYVSPQQCEDKFNDLNKRYKRLTDILGRGTSCKVVENPTLLDHMNNLSEKSKDDVRKILSSKHLFYEEMCSYHNCNRLNLPADPALQRSLQLVLRSRDEHDTKRSSHEDIDQGDQGADSDDEEGDVLERNALHGDLVSCFPKRIKFGVDHEEVVLGNASGADNIAPYYVDQGGSVEREKGRSMGACATKPMAQGDAPPPMEPDPQVEDGGGGQEVEQGPAPAPADNRRRSLGQLFKVRVAAFLPSSSSDLGISGSVF</sequence>
<feature type="region of interest" description="Disordered" evidence="1">
    <location>
        <begin position="325"/>
        <end position="367"/>
    </location>
</feature>
<organism evidence="2 3">
    <name type="scientific">Ensete ventricosum</name>
    <name type="common">Abyssinian banana</name>
    <name type="synonym">Musa ensete</name>
    <dbReference type="NCBI Taxonomy" id="4639"/>
    <lineage>
        <taxon>Eukaryota</taxon>
        <taxon>Viridiplantae</taxon>
        <taxon>Streptophyta</taxon>
        <taxon>Embryophyta</taxon>
        <taxon>Tracheophyta</taxon>
        <taxon>Spermatophyta</taxon>
        <taxon>Magnoliopsida</taxon>
        <taxon>Liliopsida</taxon>
        <taxon>Zingiberales</taxon>
        <taxon>Musaceae</taxon>
        <taxon>Ensete</taxon>
    </lineage>
</organism>
<dbReference type="InterPro" id="IPR044822">
    <property type="entry name" value="Myb_DNA-bind_4"/>
</dbReference>
<dbReference type="EMBL" id="AMZH03002074">
    <property type="protein sequence ID" value="RRT76866.1"/>
    <property type="molecule type" value="Genomic_DNA"/>
</dbReference>
<protein>
    <submittedName>
        <fullName evidence="2">Uncharacterized protein</fullName>
    </submittedName>
</protein>
<dbReference type="PANTHER" id="PTHR46327:SF3">
    <property type="entry name" value="TRANSCRIPTION FACTOR"/>
    <property type="match status" value="1"/>
</dbReference>
<feature type="region of interest" description="Disordered" evidence="1">
    <location>
        <begin position="235"/>
        <end position="261"/>
    </location>
</feature>
<evidence type="ECO:0000313" key="3">
    <source>
        <dbReference type="Proteomes" id="UP000287651"/>
    </source>
</evidence>